<accession>Q9UZK9</accession>
<dbReference type="EMBL" id="HE613800">
    <property type="protein sequence ID" value="CCE70552.1"/>
    <property type="molecule type" value="Genomic_DNA"/>
</dbReference>
<dbReference type="STRING" id="272844.PAB0753"/>
<dbReference type="Pfam" id="PF13349">
    <property type="entry name" value="DUF4097"/>
    <property type="match status" value="1"/>
</dbReference>
<dbReference type="PIR" id="C75093">
    <property type="entry name" value="C75093"/>
</dbReference>
<evidence type="ECO:0000313" key="3">
    <source>
        <dbReference type="EMBL" id="CCE70552.1"/>
    </source>
</evidence>
<gene>
    <name evidence="2" type="ordered locus">PAB0753</name>
</gene>
<feature type="domain" description="DUF4097" evidence="1">
    <location>
        <begin position="7"/>
        <end position="210"/>
    </location>
</feature>
<sequence length="212" mass="23181">MIFHRIRKVIVNSVNGTITVEGVDDDFVTVEYEIHGEADVEVKQEGDTLIVREKPKERRIFGIIKTSSEGRADIWISVPRNVEVEISSVNGPIKAENCLVRSVNSTNSGITLKGVEVSEVRTVNGSITGSIELAKDLDVKAVNGRIELEIQDIEGDGMITAVNGSIKLTLTEFCDVTIIAKTVNGKVEAPPREGRYELRVHTVNGSVKVEVI</sequence>
<reference evidence="2" key="2">
    <citation type="journal article" date="2000" name="J. Mol. Biol.">
        <title>Archaeal homologs of eukaryotic methylation guide small nucleolar RNAs: lessons from the Pyrococcus genomes.</title>
        <authorList>
            <person name="Gaspin C."/>
            <person name="Cavaille J."/>
            <person name="Erauso G."/>
        </authorList>
    </citation>
    <scope>NUCLEOTIDE SEQUENCE</scope>
    <source>
        <strain evidence="2">Orsay</strain>
    </source>
</reference>
<dbReference type="eggNOG" id="arCOG03825">
    <property type="taxonomic scope" value="Archaea"/>
</dbReference>
<proteinExistence type="predicted"/>
<reference evidence="2" key="3">
    <citation type="journal article" date="2001" name="Genome Res.">
        <title>Genome evolution at the genus level: comparison of three complete genomes of hyperthermophilic archaea.</title>
        <authorList>
            <person name="Lecompte O."/>
            <person name="Ripp R."/>
            <person name="Puzos-Barbe V."/>
            <person name="Duprat S."/>
            <person name="Heilig R."/>
            <person name="Dietrich J."/>
            <person name="Thierry J.C."/>
            <person name="Poch O."/>
        </authorList>
    </citation>
    <scope>NUCLEOTIDE SEQUENCE</scope>
    <source>
        <strain evidence="2">Orsay</strain>
    </source>
</reference>
<organism evidence="2 4">
    <name type="scientific">Pyrococcus abyssi (strain GE5 / Orsay)</name>
    <dbReference type="NCBI Taxonomy" id="272844"/>
    <lineage>
        <taxon>Archaea</taxon>
        <taxon>Methanobacteriati</taxon>
        <taxon>Methanobacteriota</taxon>
        <taxon>Thermococci</taxon>
        <taxon>Thermococcales</taxon>
        <taxon>Thermococcaceae</taxon>
        <taxon>Pyrococcus</taxon>
    </lineage>
</organism>
<dbReference type="OrthoDB" id="101349at2157"/>
<reference evidence="2 4" key="4">
    <citation type="journal article" date="2003" name="Mol. Microbiol.">
        <title>An integrated analysis of the genome of the hyperthermophilic archaeon Pyrococcus abyssi.</title>
        <authorList>
            <person name="Cohen G."/>
            <person name="Barbe V."/>
            <person name="Flament D."/>
            <person name="Galperin M."/>
            <person name="Heilig R."/>
            <person name="Ripp R."/>
            <person name="Lecompte O."/>
            <person name="Prieur D."/>
            <person name="Poch O."/>
            <person name="Quellerou J."/>
            <person name="Thierry J.C."/>
            <person name="Van der Oost J."/>
            <person name="Weissenbach J."/>
            <person name="Zivanovic Y."/>
            <person name="Forterre P."/>
        </authorList>
    </citation>
    <scope>NUCLEOTIDE SEQUENCE [LARGE SCALE GENOMIC DNA]</scope>
    <source>
        <strain evidence="4">GE5 / Orsay</strain>
        <strain evidence="2">Orsay</strain>
    </source>
</reference>
<dbReference type="AlphaFoldDB" id="Q9UZK9"/>
<reference evidence="3 5" key="5">
    <citation type="journal article" date="2012" name="Curr. Microbiol.">
        <title>Re-annotation of two hyperthermophilic archaea Pyrococcus abyssi GE5 and Pyrococcus furiosus DSM 3638.</title>
        <authorList>
            <person name="Gao J."/>
            <person name="Wang J."/>
        </authorList>
    </citation>
    <scope>GENOME REANNOTATION</scope>
    <source>
        <strain evidence="3">GE5</strain>
        <strain evidence="5">GE5 / Orsay</strain>
    </source>
</reference>
<dbReference type="InterPro" id="IPR025164">
    <property type="entry name" value="Toastrack_DUF4097"/>
</dbReference>
<dbReference type="Proteomes" id="UP000009139">
    <property type="component" value="Chromosome"/>
</dbReference>
<reference evidence="2" key="1">
    <citation type="submission" date="1999-07" db="EMBL/GenBank/DDBJ databases">
        <authorList>
            <person name="Genoscope"/>
        </authorList>
    </citation>
    <scope>NUCLEOTIDE SEQUENCE</scope>
    <source>
        <strain evidence="2">Orsay</strain>
    </source>
</reference>
<dbReference type="Gene3D" id="2.160.20.120">
    <property type="match status" value="1"/>
</dbReference>
<dbReference type="EMBL" id="AJ248286">
    <property type="protein sequence ID" value="CAB50048.1"/>
    <property type="molecule type" value="Genomic_DNA"/>
</dbReference>
<name>Q9UZK9_PYRAB</name>
<evidence type="ECO:0000313" key="5">
    <source>
        <dbReference type="Proteomes" id="UP000009139"/>
    </source>
</evidence>
<dbReference type="RefSeq" id="WP_010868254.1">
    <property type="nucleotide sequence ID" value="NC_000868.1"/>
</dbReference>
<dbReference type="KEGG" id="pab:PAB0753"/>
<keyword evidence="4" id="KW-1185">Reference proteome</keyword>
<protein>
    <recommendedName>
        <fullName evidence="1">DUF4097 domain-containing protein</fullName>
    </recommendedName>
</protein>
<evidence type="ECO:0000259" key="1">
    <source>
        <dbReference type="Pfam" id="PF13349"/>
    </source>
</evidence>
<dbReference type="PATRIC" id="fig|272844.11.peg.1193"/>
<dbReference type="Proteomes" id="UP000000810">
    <property type="component" value="Chromosome"/>
</dbReference>
<dbReference type="HOGENOM" id="CLU_110571_0_0_2"/>
<evidence type="ECO:0000313" key="2">
    <source>
        <dbReference type="EMBL" id="CAB50048.1"/>
    </source>
</evidence>
<evidence type="ECO:0000313" key="4">
    <source>
        <dbReference type="Proteomes" id="UP000000810"/>
    </source>
</evidence>